<dbReference type="Proteomes" id="UP000005695">
    <property type="component" value="Unassembled WGS sequence"/>
</dbReference>
<feature type="domain" description="Prokaryotic-type class I peptide chain release factors" evidence="2">
    <location>
        <begin position="14"/>
        <end position="30"/>
    </location>
</feature>
<dbReference type="PANTHER" id="PTHR47814:SF1">
    <property type="entry name" value="PEPTIDYL-TRNA HYDROLASE ARFB"/>
    <property type="match status" value="1"/>
</dbReference>
<dbReference type="PROSITE" id="PS00745">
    <property type="entry name" value="RF_PROK_I"/>
    <property type="match status" value="1"/>
</dbReference>
<evidence type="ECO:0000313" key="4">
    <source>
        <dbReference type="Proteomes" id="UP000005695"/>
    </source>
</evidence>
<accession>Q1JXJ4</accession>
<dbReference type="PANTHER" id="PTHR47814">
    <property type="entry name" value="PEPTIDYL-TRNA HYDROLASE ARFB"/>
    <property type="match status" value="1"/>
</dbReference>
<keyword evidence="4" id="KW-1185">Reference proteome</keyword>
<dbReference type="SUPFAM" id="SSF110916">
    <property type="entry name" value="Peptidyl-tRNA hydrolase domain-like"/>
    <property type="match status" value="1"/>
</dbReference>
<dbReference type="NCBIfam" id="NF006718">
    <property type="entry name" value="PRK09256.1"/>
    <property type="match status" value="1"/>
</dbReference>
<dbReference type="InterPro" id="IPR000352">
    <property type="entry name" value="Pep_chain_release_fac_I"/>
</dbReference>
<dbReference type="OrthoDB" id="9815709at2"/>
<reference evidence="3" key="2">
    <citation type="submission" date="2006-05" db="EMBL/GenBank/DDBJ databases">
        <title>Sequencing of the draft genome and assembly of Desulfuromonas acetoxidans DSM 684.</title>
        <authorList>
            <consortium name="US DOE Joint Genome Institute (JGI-PGF)"/>
            <person name="Copeland A."/>
            <person name="Lucas S."/>
            <person name="Lapidus A."/>
            <person name="Barry K."/>
            <person name="Detter J.C."/>
            <person name="Glavina del Rio T."/>
            <person name="Hammon N."/>
            <person name="Israni S."/>
            <person name="Dalin E."/>
            <person name="Tice H."/>
            <person name="Bruce D."/>
            <person name="Pitluck S."/>
            <person name="Richardson P."/>
        </authorList>
    </citation>
    <scope>NUCLEOTIDE SEQUENCE [LARGE SCALE GENOMIC DNA]</scope>
    <source>
        <strain evidence="3">DSM 684</strain>
    </source>
</reference>
<feature type="compositionally biased region" description="Basic residues" evidence="1">
    <location>
        <begin position="94"/>
        <end position="120"/>
    </location>
</feature>
<organism evidence="3 4">
    <name type="scientific">Desulfuromonas acetoxidans (strain DSM 684 / 11070)</name>
    <dbReference type="NCBI Taxonomy" id="281689"/>
    <lineage>
        <taxon>Bacteria</taxon>
        <taxon>Pseudomonadati</taxon>
        <taxon>Thermodesulfobacteriota</taxon>
        <taxon>Desulfuromonadia</taxon>
        <taxon>Desulfuromonadales</taxon>
        <taxon>Desulfuromonadaceae</taxon>
        <taxon>Desulfuromonas</taxon>
    </lineage>
</organism>
<dbReference type="GO" id="GO:0004045">
    <property type="term" value="F:peptidyl-tRNA hydrolase activity"/>
    <property type="evidence" value="ECO:0007669"/>
    <property type="project" value="TreeGrafter"/>
</dbReference>
<dbReference type="RefSeq" id="WP_006001819.1">
    <property type="nucleotide sequence ID" value="NZ_AAEW02000015.1"/>
</dbReference>
<evidence type="ECO:0000259" key="2">
    <source>
        <dbReference type="PROSITE" id="PS00745"/>
    </source>
</evidence>
<dbReference type="GO" id="GO:0003747">
    <property type="term" value="F:translation release factor activity"/>
    <property type="evidence" value="ECO:0007669"/>
    <property type="project" value="InterPro"/>
</dbReference>
<dbReference type="GO" id="GO:0072344">
    <property type="term" value="P:rescue of stalled ribosome"/>
    <property type="evidence" value="ECO:0007669"/>
    <property type="project" value="TreeGrafter"/>
</dbReference>
<dbReference type="AlphaFoldDB" id="Q1JXJ4"/>
<gene>
    <name evidence="3" type="ORF">Dace_0746</name>
</gene>
<dbReference type="EMBL" id="AAEW02000015">
    <property type="protein sequence ID" value="EAT14968.1"/>
    <property type="molecule type" value="Genomic_DNA"/>
</dbReference>
<feature type="region of interest" description="Disordered" evidence="1">
    <location>
        <begin position="91"/>
        <end position="131"/>
    </location>
</feature>
<name>Q1JXJ4_DESA6</name>
<sequence>MKIDECYLNFKAVRSQGAGGQHVNKTSTAIMLSVDLKDCGLPPAVVERLLARRDRRIDQDGVLTIKAQNSRSQERNRQEALQRLEELLEEASRTVKKRRPTKPSASARRKRVDSKKHRSSIKQLRGKVDPS</sequence>
<reference evidence="3" key="1">
    <citation type="submission" date="2006-05" db="EMBL/GenBank/DDBJ databases">
        <title>Annotation of the draft genome assembly of Desulfuromonas acetoxidans DSM 684.</title>
        <authorList>
            <consortium name="US DOE Joint Genome Institute (JGI-ORNL)"/>
            <person name="Larimer F."/>
            <person name="Land M."/>
            <person name="Hauser L."/>
        </authorList>
    </citation>
    <scope>NUCLEOTIDE SEQUENCE [LARGE SCALE GENOMIC DNA]</scope>
    <source>
        <strain evidence="3">DSM 684</strain>
    </source>
</reference>
<proteinExistence type="predicted"/>
<protein>
    <submittedName>
        <fullName evidence="3">Class I peptide chain release factor</fullName>
    </submittedName>
</protein>
<dbReference type="Gene3D" id="3.30.160.20">
    <property type="match status" value="1"/>
</dbReference>
<comment type="caution">
    <text evidence="3">The sequence shown here is derived from an EMBL/GenBank/DDBJ whole genome shotgun (WGS) entry which is preliminary data.</text>
</comment>
<dbReference type="GO" id="GO:0043022">
    <property type="term" value="F:ribosome binding"/>
    <property type="evidence" value="ECO:0007669"/>
    <property type="project" value="TreeGrafter"/>
</dbReference>
<evidence type="ECO:0000256" key="1">
    <source>
        <dbReference type="SAM" id="MobiDB-lite"/>
    </source>
</evidence>
<evidence type="ECO:0000313" key="3">
    <source>
        <dbReference type="EMBL" id="EAT14968.1"/>
    </source>
</evidence>
<dbReference type="Pfam" id="PF00472">
    <property type="entry name" value="RF-1"/>
    <property type="match status" value="1"/>
</dbReference>